<dbReference type="EMBL" id="JACSQZ010000016">
    <property type="protein sequence ID" value="MBD7914795.1"/>
    <property type="molecule type" value="Genomic_DNA"/>
</dbReference>
<dbReference type="Proteomes" id="UP000640335">
    <property type="component" value="Unassembled WGS sequence"/>
</dbReference>
<dbReference type="InterPro" id="IPR011741">
    <property type="entry name" value="Phg_2220_C"/>
</dbReference>
<feature type="non-terminal residue" evidence="2">
    <location>
        <position position="375"/>
    </location>
</feature>
<name>A0ABR8Q2Z9_9CLOT</name>
<proteinExistence type="predicted"/>
<keyword evidence="3" id="KW-1185">Reference proteome</keyword>
<dbReference type="Pfam" id="PF09524">
    <property type="entry name" value="Phg_2220_C"/>
    <property type="match status" value="1"/>
</dbReference>
<feature type="domain" description="Phage conserved hypothetical protein C-terminal" evidence="1">
    <location>
        <begin position="253"/>
        <end position="324"/>
    </location>
</feature>
<evidence type="ECO:0000313" key="2">
    <source>
        <dbReference type="EMBL" id="MBD7914795.1"/>
    </source>
</evidence>
<organism evidence="2 3">
    <name type="scientific">Clostridium gallinarum</name>
    <dbReference type="NCBI Taxonomy" id="2762246"/>
    <lineage>
        <taxon>Bacteria</taxon>
        <taxon>Bacillati</taxon>
        <taxon>Bacillota</taxon>
        <taxon>Clostridia</taxon>
        <taxon>Eubacteriales</taxon>
        <taxon>Clostridiaceae</taxon>
        <taxon>Clostridium</taxon>
    </lineage>
</organism>
<dbReference type="RefSeq" id="WP_191749557.1">
    <property type="nucleotide sequence ID" value="NZ_JACSQZ010000016.1"/>
</dbReference>
<evidence type="ECO:0000259" key="1">
    <source>
        <dbReference type="Pfam" id="PF09524"/>
    </source>
</evidence>
<sequence length="375" mass="43821">MQFSFLGYSVKKIMELNLDVKDITILRYFDDFRKSGKMNYEEIEGVKYYWISYQNIENELPFLGLGKRSIMIRMLKLRDLGILSHYTKKEGGTFSFYALGDKYKELLSSNINNEYENNNSNIDKNINNNTTKNKFENLMDENIINEEISDKYDFLNSTEDILNKEGKYNNYNFESQLTKNSVDNKVEAVLNNEEAVDELSILYANNHKKEEGLFKNSNRGCAKECTTKTNILNNSSTIVNNIYNNIKISVSSILNYLNSKVGVMYKPSNTKTISLIKARLREGFTFDDFKSVIDKKFEAWKGTSFEQYLTPFTLFGDKFEIYLNQKIVKVEDKNNNSYGDNKLYRNSYGKSKSLRFHNFKGRDYDYDDLEKKLLG</sequence>
<evidence type="ECO:0000313" key="3">
    <source>
        <dbReference type="Proteomes" id="UP000640335"/>
    </source>
</evidence>
<protein>
    <submittedName>
        <fullName evidence="2">Conserved phage C-terminal domain-containing protein</fullName>
    </submittedName>
</protein>
<gene>
    <name evidence="2" type="ORF">H9660_06515</name>
</gene>
<reference evidence="2 3" key="1">
    <citation type="submission" date="2020-08" db="EMBL/GenBank/DDBJ databases">
        <title>A Genomic Blueprint of the Chicken Gut Microbiome.</title>
        <authorList>
            <person name="Gilroy R."/>
            <person name="Ravi A."/>
            <person name="Getino M."/>
            <person name="Pursley I."/>
            <person name="Horton D.L."/>
            <person name="Alikhan N.-F."/>
            <person name="Baker D."/>
            <person name="Gharbi K."/>
            <person name="Hall N."/>
            <person name="Watson M."/>
            <person name="Adriaenssens E.M."/>
            <person name="Foster-Nyarko E."/>
            <person name="Jarju S."/>
            <person name="Secka A."/>
            <person name="Antonio M."/>
            <person name="Oren A."/>
            <person name="Chaudhuri R."/>
            <person name="La Ragione R.M."/>
            <person name="Hildebrand F."/>
            <person name="Pallen M.J."/>
        </authorList>
    </citation>
    <scope>NUCLEOTIDE SEQUENCE [LARGE SCALE GENOMIC DNA]</scope>
    <source>
        <strain evidence="2 3">Sa3CUN1</strain>
    </source>
</reference>
<accession>A0ABR8Q2Z9</accession>
<dbReference type="NCBIfam" id="TIGR02220">
    <property type="entry name" value="phg_TIGR02220"/>
    <property type="match status" value="1"/>
</dbReference>
<comment type="caution">
    <text evidence="2">The sequence shown here is derived from an EMBL/GenBank/DDBJ whole genome shotgun (WGS) entry which is preliminary data.</text>
</comment>